<name>A0A6L8TI62_9FIRM</name>
<dbReference type="EMBL" id="WWVT01000030">
    <property type="protein sequence ID" value="MZL63317.1"/>
    <property type="molecule type" value="Genomic_DNA"/>
</dbReference>
<organism evidence="2 3">
    <name type="scientific">Blautia massiliensis</name>
    <name type="common">ex Durand et al. 2017</name>
    <dbReference type="NCBI Taxonomy" id="1737424"/>
    <lineage>
        <taxon>Bacteria</taxon>
        <taxon>Bacillati</taxon>
        <taxon>Bacillota</taxon>
        <taxon>Clostridia</taxon>
        <taxon>Lachnospirales</taxon>
        <taxon>Lachnospiraceae</taxon>
        <taxon>Blautia</taxon>
    </lineage>
</organism>
<proteinExistence type="predicted"/>
<comment type="caution">
    <text evidence="2">The sequence shown here is derived from an EMBL/GenBank/DDBJ whole genome shotgun (WGS) entry which is preliminary data.</text>
</comment>
<accession>A0A6L8TI62</accession>
<protein>
    <recommendedName>
        <fullName evidence="1">Peptidase C14 caspase domain-containing protein</fullName>
    </recommendedName>
</protein>
<dbReference type="InterPro" id="IPR029030">
    <property type="entry name" value="Caspase-like_dom_sf"/>
</dbReference>
<feature type="domain" description="Peptidase C14 caspase" evidence="1">
    <location>
        <begin position="19"/>
        <end position="201"/>
    </location>
</feature>
<gene>
    <name evidence="2" type="ORF">GT694_14935</name>
</gene>
<dbReference type="Proteomes" id="UP000473323">
    <property type="component" value="Unassembled WGS sequence"/>
</dbReference>
<dbReference type="Pfam" id="PF00656">
    <property type="entry name" value="Peptidase_C14"/>
    <property type="match status" value="1"/>
</dbReference>
<evidence type="ECO:0000313" key="2">
    <source>
        <dbReference type="EMBL" id="MZL63317.1"/>
    </source>
</evidence>
<dbReference type="Gene3D" id="3.40.50.1460">
    <property type="match status" value="1"/>
</dbReference>
<evidence type="ECO:0000259" key="1">
    <source>
        <dbReference type="Pfam" id="PF00656"/>
    </source>
</evidence>
<dbReference type="GO" id="GO:0006508">
    <property type="term" value="P:proteolysis"/>
    <property type="evidence" value="ECO:0007669"/>
    <property type="project" value="InterPro"/>
</dbReference>
<sequence length="503" mass="58342">MEKFYSLLTSVGIYEQNLSLPSYEMDLKLMENALIEGLRLSKDTIRTLGSSGIVKMRSFVRALMEFSSMIEEEDGFILYFPGHGCNGDLCFSDGMINIQSIIDFVEKLKSKNKIIILDCCYSGKFYVSGVKQMKLEEAITTFAGNGTVVLASSSSNESSWLGPGKNHSLYTGMLTTAMTVNRRIRKGKISIFDIHEEVLAIAKAWNKNNPNKMQHPIYRGRIGGTIYFEVEKYTPYETLQVYLKAENYTIRNVEPLSSRKEKRLAVFVMISEKYCAEKQLALITKEIVSYVRNLNVFSTVASETKFKNMSAMAVWCYFGHDESDMVNHRYFARSIWACDRTGKRKYYSEQKNSSIIRDIWVTTDSFYESVRRLQQSELTREEFESGIQKTLCQITSLAERYIADIREIDNQTKIISEIRETYREWIRQVYEEYFKMTETPTVPDDLHDRFNIVEDLAGCVLDMALLLNKDEEYTDGNQWLIKNNIRKYYEGLEKLKIIDEKSR</sequence>
<reference evidence="2 3" key="1">
    <citation type="journal article" date="2019" name="Nat. Med.">
        <title>A library of human gut bacterial isolates paired with longitudinal multiomics data enables mechanistic microbiome research.</title>
        <authorList>
            <person name="Poyet M."/>
            <person name="Groussin M."/>
            <person name="Gibbons S.M."/>
            <person name="Avila-Pacheco J."/>
            <person name="Jiang X."/>
            <person name="Kearney S.M."/>
            <person name="Perrotta A.R."/>
            <person name="Berdy B."/>
            <person name="Zhao S."/>
            <person name="Lieberman T.D."/>
            <person name="Swanson P.K."/>
            <person name="Smith M."/>
            <person name="Roesemann S."/>
            <person name="Alexander J.E."/>
            <person name="Rich S.A."/>
            <person name="Livny J."/>
            <person name="Vlamakis H."/>
            <person name="Clish C."/>
            <person name="Bullock K."/>
            <person name="Deik A."/>
            <person name="Scott J."/>
            <person name="Pierce K.A."/>
            <person name="Xavier R.J."/>
            <person name="Alm E.J."/>
        </authorList>
    </citation>
    <scope>NUCLEOTIDE SEQUENCE [LARGE SCALE GENOMIC DNA]</scope>
    <source>
        <strain evidence="2 3">BIOML-A4</strain>
    </source>
</reference>
<dbReference type="InterPro" id="IPR011600">
    <property type="entry name" value="Pept_C14_caspase"/>
</dbReference>
<dbReference type="GO" id="GO:0004197">
    <property type="term" value="F:cysteine-type endopeptidase activity"/>
    <property type="evidence" value="ECO:0007669"/>
    <property type="project" value="InterPro"/>
</dbReference>
<dbReference type="SUPFAM" id="SSF52129">
    <property type="entry name" value="Caspase-like"/>
    <property type="match status" value="1"/>
</dbReference>
<dbReference type="AlphaFoldDB" id="A0A6L8TI62"/>
<evidence type="ECO:0000313" key="3">
    <source>
        <dbReference type="Proteomes" id="UP000473323"/>
    </source>
</evidence>
<dbReference type="RefSeq" id="WP_161209960.1">
    <property type="nucleotide sequence ID" value="NZ_WWVT01000030.1"/>
</dbReference>